<gene>
    <name evidence="2" type="ORF">BCR34DRAFT_249263</name>
</gene>
<name>A0A1Y1ZUN3_9PLEO</name>
<evidence type="ECO:0000313" key="2">
    <source>
        <dbReference type="EMBL" id="ORY13924.1"/>
    </source>
</evidence>
<proteinExistence type="predicted"/>
<feature type="region of interest" description="Disordered" evidence="1">
    <location>
        <begin position="48"/>
        <end position="77"/>
    </location>
</feature>
<sequence length="99" mass="10707">MRTWDGLVRWEYLELPPPSPMGCLPLLSSKGSPTVILSQTKALRTSGSFVPVTPFPSHDSQDDSPRPPESLNAPLAAHSDFAGLDHIHIQQSQSTSSPC</sequence>
<evidence type="ECO:0000313" key="3">
    <source>
        <dbReference type="Proteomes" id="UP000193144"/>
    </source>
</evidence>
<dbReference type="EMBL" id="MCFA01000037">
    <property type="protein sequence ID" value="ORY13924.1"/>
    <property type="molecule type" value="Genomic_DNA"/>
</dbReference>
<keyword evidence="3" id="KW-1185">Reference proteome</keyword>
<accession>A0A1Y1ZUN3</accession>
<dbReference type="AlphaFoldDB" id="A0A1Y1ZUN3"/>
<dbReference type="Proteomes" id="UP000193144">
    <property type="component" value="Unassembled WGS sequence"/>
</dbReference>
<evidence type="ECO:0000256" key="1">
    <source>
        <dbReference type="SAM" id="MobiDB-lite"/>
    </source>
</evidence>
<organism evidence="2 3">
    <name type="scientific">Clohesyomyces aquaticus</name>
    <dbReference type="NCBI Taxonomy" id="1231657"/>
    <lineage>
        <taxon>Eukaryota</taxon>
        <taxon>Fungi</taxon>
        <taxon>Dikarya</taxon>
        <taxon>Ascomycota</taxon>
        <taxon>Pezizomycotina</taxon>
        <taxon>Dothideomycetes</taxon>
        <taxon>Pleosporomycetidae</taxon>
        <taxon>Pleosporales</taxon>
        <taxon>Lindgomycetaceae</taxon>
        <taxon>Clohesyomyces</taxon>
    </lineage>
</organism>
<comment type="caution">
    <text evidence="2">The sequence shown here is derived from an EMBL/GenBank/DDBJ whole genome shotgun (WGS) entry which is preliminary data.</text>
</comment>
<reference evidence="2 3" key="1">
    <citation type="submission" date="2016-07" db="EMBL/GenBank/DDBJ databases">
        <title>Pervasive Adenine N6-methylation of Active Genes in Fungi.</title>
        <authorList>
            <consortium name="DOE Joint Genome Institute"/>
            <person name="Mondo S.J."/>
            <person name="Dannebaum R.O."/>
            <person name="Kuo R.C."/>
            <person name="Labutti K."/>
            <person name="Haridas S."/>
            <person name="Kuo A."/>
            <person name="Salamov A."/>
            <person name="Ahrendt S.R."/>
            <person name="Lipzen A."/>
            <person name="Sullivan W."/>
            <person name="Andreopoulos W.B."/>
            <person name="Clum A."/>
            <person name="Lindquist E."/>
            <person name="Daum C."/>
            <person name="Ramamoorthy G.K."/>
            <person name="Gryganskyi A."/>
            <person name="Culley D."/>
            <person name="Magnuson J.K."/>
            <person name="James T.Y."/>
            <person name="O'Malley M.A."/>
            <person name="Stajich J.E."/>
            <person name="Spatafora J.W."/>
            <person name="Visel A."/>
            <person name="Grigoriev I.V."/>
        </authorList>
    </citation>
    <scope>NUCLEOTIDE SEQUENCE [LARGE SCALE GENOMIC DNA]</scope>
    <source>
        <strain evidence="2 3">CBS 115471</strain>
    </source>
</reference>
<protein>
    <submittedName>
        <fullName evidence="2">Uncharacterized protein</fullName>
    </submittedName>
</protein>